<protein>
    <recommendedName>
        <fullName evidence="9">TRAP transporter small permease protein</fullName>
    </recommendedName>
</protein>
<dbReference type="AlphaFoldDB" id="A0A512DMT3"/>
<comment type="subcellular location">
    <subcellularLocation>
        <location evidence="1 9">Cell inner membrane</location>
        <topology evidence="1 9">Multi-pass membrane protein</topology>
    </subcellularLocation>
</comment>
<dbReference type="InterPro" id="IPR055348">
    <property type="entry name" value="DctQ"/>
</dbReference>
<feature type="transmembrane region" description="Helical" evidence="9">
    <location>
        <begin position="49"/>
        <end position="70"/>
    </location>
</feature>
<keyword evidence="6 9" id="KW-1133">Transmembrane helix</keyword>
<dbReference type="PANTHER" id="PTHR35011">
    <property type="entry name" value="2,3-DIKETO-L-GULONATE TRAP TRANSPORTER SMALL PERMEASE PROTEIN YIAM"/>
    <property type="match status" value="1"/>
</dbReference>
<evidence type="ECO:0000256" key="10">
    <source>
        <dbReference type="SAM" id="MobiDB-lite"/>
    </source>
</evidence>
<evidence type="ECO:0000256" key="3">
    <source>
        <dbReference type="ARBA" id="ARBA00022475"/>
    </source>
</evidence>
<comment type="similarity">
    <text evidence="8 9">Belongs to the TRAP transporter small permease family.</text>
</comment>
<comment type="function">
    <text evidence="9">Part of the tripartite ATP-independent periplasmic (TRAP) transport system.</text>
</comment>
<proteinExistence type="inferred from homology"/>
<feature type="domain" description="Tripartite ATP-independent periplasmic transporters DctQ component" evidence="11">
    <location>
        <begin position="57"/>
        <end position="186"/>
    </location>
</feature>
<evidence type="ECO:0000256" key="5">
    <source>
        <dbReference type="ARBA" id="ARBA00022692"/>
    </source>
</evidence>
<feature type="region of interest" description="Disordered" evidence="10">
    <location>
        <begin position="1"/>
        <end position="22"/>
    </location>
</feature>
<keyword evidence="7 9" id="KW-0472">Membrane</keyword>
<evidence type="ECO:0000256" key="1">
    <source>
        <dbReference type="ARBA" id="ARBA00004429"/>
    </source>
</evidence>
<dbReference type="Proteomes" id="UP000321523">
    <property type="component" value="Unassembled WGS sequence"/>
</dbReference>
<evidence type="ECO:0000256" key="2">
    <source>
        <dbReference type="ARBA" id="ARBA00022448"/>
    </source>
</evidence>
<keyword evidence="13" id="KW-1185">Reference proteome</keyword>
<comment type="subunit">
    <text evidence="9">The complex comprises the extracytoplasmic solute receptor protein and the two transmembrane proteins.</text>
</comment>
<name>A0A512DMT3_9PROT</name>
<keyword evidence="5 9" id="KW-0812">Transmembrane</keyword>
<evidence type="ECO:0000256" key="6">
    <source>
        <dbReference type="ARBA" id="ARBA00022989"/>
    </source>
</evidence>
<evidence type="ECO:0000259" key="11">
    <source>
        <dbReference type="Pfam" id="PF04290"/>
    </source>
</evidence>
<dbReference type="InterPro" id="IPR007387">
    <property type="entry name" value="TRAP_DctQ"/>
</dbReference>
<dbReference type="RefSeq" id="WP_084720528.1">
    <property type="nucleotide sequence ID" value="NZ_BJYZ01000007.1"/>
</dbReference>
<dbReference type="GO" id="GO:0005886">
    <property type="term" value="C:plasma membrane"/>
    <property type="evidence" value="ECO:0007669"/>
    <property type="project" value="UniProtKB-SubCell"/>
</dbReference>
<gene>
    <name evidence="12" type="ORF">SAE02_19290</name>
</gene>
<dbReference type="GO" id="GO:0015740">
    <property type="term" value="P:C4-dicarboxylate transport"/>
    <property type="evidence" value="ECO:0007669"/>
    <property type="project" value="TreeGrafter"/>
</dbReference>
<evidence type="ECO:0000313" key="13">
    <source>
        <dbReference type="Proteomes" id="UP000321523"/>
    </source>
</evidence>
<keyword evidence="4 9" id="KW-0997">Cell inner membrane</keyword>
<dbReference type="EMBL" id="BJYZ01000007">
    <property type="protein sequence ID" value="GEO37781.1"/>
    <property type="molecule type" value="Genomic_DNA"/>
</dbReference>
<evidence type="ECO:0000313" key="12">
    <source>
        <dbReference type="EMBL" id="GEO37781.1"/>
    </source>
</evidence>
<dbReference type="Pfam" id="PF04290">
    <property type="entry name" value="DctQ"/>
    <property type="match status" value="1"/>
</dbReference>
<evidence type="ECO:0000256" key="7">
    <source>
        <dbReference type="ARBA" id="ARBA00023136"/>
    </source>
</evidence>
<evidence type="ECO:0000256" key="4">
    <source>
        <dbReference type="ARBA" id="ARBA00022519"/>
    </source>
</evidence>
<feature type="transmembrane region" description="Helical" evidence="9">
    <location>
        <begin position="161"/>
        <end position="179"/>
    </location>
</feature>
<evidence type="ECO:0000256" key="8">
    <source>
        <dbReference type="ARBA" id="ARBA00038436"/>
    </source>
</evidence>
<feature type="transmembrane region" description="Helical" evidence="9">
    <location>
        <begin position="123"/>
        <end position="141"/>
    </location>
</feature>
<feature type="transmembrane region" description="Helical" evidence="9">
    <location>
        <begin position="82"/>
        <end position="102"/>
    </location>
</feature>
<keyword evidence="3" id="KW-1003">Cell membrane</keyword>
<evidence type="ECO:0000256" key="9">
    <source>
        <dbReference type="RuleBase" id="RU369079"/>
    </source>
</evidence>
<comment type="caution">
    <text evidence="12">The sequence shown here is derived from an EMBL/GenBank/DDBJ whole genome shotgun (WGS) entry which is preliminary data.</text>
</comment>
<keyword evidence="2 9" id="KW-0813">Transport</keyword>
<organism evidence="12 13">
    <name type="scientific">Skermanella aerolata</name>
    <dbReference type="NCBI Taxonomy" id="393310"/>
    <lineage>
        <taxon>Bacteria</taxon>
        <taxon>Pseudomonadati</taxon>
        <taxon>Pseudomonadota</taxon>
        <taxon>Alphaproteobacteria</taxon>
        <taxon>Rhodospirillales</taxon>
        <taxon>Azospirillaceae</taxon>
        <taxon>Skermanella</taxon>
    </lineage>
</organism>
<reference evidence="12 13" key="1">
    <citation type="submission" date="2019-07" db="EMBL/GenBank/DDBJ databases">
        <title>Whole genome shotgun sequence of Skermanella aerolata NBRC 106429.</title>
        <authorList>
            <person name="Hosoyama A."/>
            <person name="Uohara A."/>
            <person name="Ohji S."/>
            <person name="Ichikawa N."/>
        </authorList>
    </citation>
    <scope>NUCLEOTIDE SEQUENCE [LARGE SCALE GENOMIC DNA]</scope>
    <source>
        <strain evidence="12 13">NBRC 106429</strain>
    </source>
</reference>
<sequence>MTPHTGVIVPSRPDGELEGVPGTPSTIRKAAIPILTPVNAVISRLCMKLAVAGLFGIVASVVWQVFGRYVLNDTPVWAESTALLLVIWVTMLGAAAGVRDAGHIGMESLVVLLPERAQRVCEIIIHCLTIVFALTMVIYGWEIMMSVWEYSMPTLHGLSQGVQYIPVVLAGVLICMFSTEHVIATLQHREVEPSWH</sequence>
<dbReference type="PANTHER" id="PTHR35011:SF11">
    <property type="entry name" value="TRAP TRANSPORTER SMALL PERMEASE PROTEIN"/>
    <property type="match status" value="1"/>
</dbReference>
<dbReference type="GO" id="GO:0022857">
    <property type="term" value="F:transmembrane transporter activity"/>
    <property type="evidence" value="ECO:0007669"/>
    <property type="project" value="UniProtKB-UniRule"/>
</dbReference>
<accession>A0A512DMT3</accession>